<feature type="non-terminal residue" evidence="2">
    <location>
        <position position="160"/>
    </location>
</feature>
<accession>A0ABN9QS26</accession>
<evidence type="ECO:0000313" key="3">
    <source>
        <dbReference type="Proteomes" id="UP001189429"/>
    </source>
</evidence>
<feature type="compositionally biased region" description="Low complexity" evidence="1">
    <location>
        <begin position="69"/>
        <end position="97"/>
    </location>
</feature>
<organism evidence="2 3">
    <name type="scientific">Prorocentrum cordatum</name>
    <dbReference type="NCBI Taxonomy" id="2364126"/>
    <lineage>
        <taxon>Eukaryota</taxon>
        <taxon>Sar</taxon>
        <taxon>Alveolata</taxon>
        <taxon>Dinophyceae</taxon>
        <taxon>Prorocentrales</taxon>
        <taxon>Prorocentraceae</taxon>
        <taxon>Prorocentrum</taxon>
    </lineage>
</organism>
<reference evidence="2" key="1">
    <citation type="submission" date="2023-10" db="EMBL/GenBank/DDBJ databases">
        <authorList>
            <person name="Chen Y."/>
            <person name="Shah S."/>
            <person name="Dougan E. K."/>
            <person name="Thang M."/>
            <person name="Chan C."/>
        </authorList>
    </citation>
    <scope>NUCLEOTIDE SEQUENCE [LARGE SCALE GENOMIC DNA]</scope>
</reference>
<evidence type="ECO:0000313" key="2">
    <source>
        <dbReference type="EMBL" id="CAK0807831.1"/>
    </source>
</evidence>
<gene>
    <name evidence="2" type="ORF">PCOR1329_LOCUS13596</name>
</gene>
<feature type="compositionally biased region" description="Pro residues" evidence="1">
    <location>
        <begin position="108"/>
        <end position="118"/>
    </location>
</feature>
<dbReference type="EMBL" id="CAUYUJ010004019">
    <property type="protein sequence ID" value="CAK0807831.1"/>
    <property type="molecule type" value="Genomic_DNA"/>
</dbReference>
<evidence type="ECO:0000256" key="1">
    <source>
        <dbReference type="SAM" id="MobiDB-lite"/>
    </source>
</evidence>
<sequence>MGAAIGRGTCPLDGAPAGREAPDAGAWLQRAIALCPCAMAHAQTPRDPRQLAAGGRRWLLAANGCWPAPLAAGRPPPAAAVGPPRAASPEAPAAQPRRGARVGKGRPPLAPKPSPKPVAPVRRASAESEPDMEELCASSDRGSRADEYQEKASLSPASSA</sequence>
<name>A0ABN9QS26_9DINO</name>
<dbReference type="Proteomes" id="UP001189429">
    <property type="component" value="Unassembled WGS sequence"/>
</dbReference>
<protein>
    <submittedName>
        <fullName evidence="2">Uncharacterized protein</fullName>
    </submittedName>
</protein>
<comment type="caution">
    <text evidence="2">The sequence shown here is derived from an EMBL/GenBank/DDBJ whole genome shotgun (WGS) entry which is preliminary data.</text>
</comment>
<feature type="compositionally biased region" description="Basic and acidic residues" evidence="1">
    <location>
        <begin position="141"/>
        <end position="150"/>
    </location>
</feature>
<feature type="region of interest" description="Disordered" evidence="1">
    <location>
        <begin position="69"/>
        <end position="160"/>
    </location>
</feature>
<proteinExistence type="predicted"/>
<keyword evidence="3" id="KW-1185">Reference proteome</keyword>